<feature type="domain" description="AAA+ ATPase" evidence="9">
    <location>
        <begin position="12"/>
        <end position="138"/>
    </location>
</feature>
<organism evidence="10 11">
    <name type="scientific">Candidatus Kerfeldbacteria bacterium RIFOXYB2_FULL_38_14</name>
    <dbReference type="NCBI Taxonomy" id="1798547"/>
    <lineage>
        <taxon>Bacteria</taxon>
        <taxon>Candidatus Kerfeldiibacteriota</taxon>
    </lineage>
</organism>
<name>A0A1G2BC07_9BACT</name>
<dbReference type="GO" id="GO:0000723">
    <property type="term" value="P:telomere maintenance"/>
    <property type="evidence" value="ECO:0007669"/>
    <property type="project" value="InterPro"/>
</dbReference>
<evidence type="ECO:0000313" key="10">
    <source>
        <dbReference type="EMBL" id="OGY86662.1"/>
    </source>
</evidence>
<reference evidence="10 11" key="1">
    <citation type="journal article" date="2016" name="Nat. Commun.">
        <title>Thousands of microbial genomes shed light on interconnected biogeochemical processes in an aquifer system.</title>
        <authorList>
            <person name="Anantharaman K."/>
            <person name="Brown C.T."/>
            <person name="Hug L.A."/>
            <person name="Sharon I."/>
            <person name="Castelle C.J."/>
            <person name="Probst A.J."/>
            <person name="Thomas B.C."/>
            <person name="Singh A."/>
            <person name="Wilkins M.J."/>
            <person name="Karaoz U."/>
            <person name="Brodie E.L."/>
            <person name="Williams K.H."/>
            <person name="Hubbard S.S."/>
            <person name="Banfield J.F."/>
        </authorList>
    </citation>
    <scope>NUCLEOTIDE SEQUENCE [LARGE SCALE GENOMIC DNA]</scope>
</reference>
<evidence type="ECO:0000256" key="3">
    <source>
        <dbReference type="ARBA" id="ARBA00022801"/>
    </source>
</evidence>
<evidence type="ECO:0000256" key="1">
    <source>
        <dbReference type="ARBA" id="ARBA00022741"/>
    </source>
</evidence>
<dbReference type="PANTHER" id="PTHR47642:SF5">
    <property type="entry name" value="ATP-DEPENDENT DNA HELICASE"/>
    <property type="match status" value="1"/>
</dbReference>
<keyword evidence="5" id="KW-0067">ATP-binding</keyword>
<dbReference type="InterPro" id="IPR003593">
    <property type="entry name" value="AAA+_ATPase"/>
</dbReference>
<dbReference type="InterPro" id="IPR010285">
    <property type="entry name" value="DNA_helicase_pif1-like_DEAD"/>
</dbReference>
<dbReference type="EMBL" id="MHKI01000017">
    <property type="protein sequence ID" value="OGY86662.1"/>
    <property type="molecule type" value="Genomic_DNA"/>
</dbReference>
<evidence type="ECO:0000256" key="2">
    <source>
        <dbReference type="ARBA" id="ARBA00022763"/>
    </source>
</evidence>
<keyword evidence="4" id="KW-0347">Helicase</keyword>
<evidence type="ECO:0000256" key="7">
    <source>
        <dbReference type="ARBA" id="ARBA00023204"/>
    </source>
</evidence>
<dbReference type="SUPFAM" id="SSF52540">
    <property type="entry name" value="P-loop containing nucleoside triphosphate hydrolases"/>
    <property type="match status" value="2"/>
</dbReference>
<dbReference type="Pfam" id="PF21530">
    <property type="entry name" value="Pif1_2B_dom"/>
    <property type="match status" value="1"/>
</dbReference>
<dbReference type="InterPro" id="IPR027417">
    <property type="entry name" value="P-loop_NTPase"/>
</dbReference>
<keyword evidence="2" id="KW-0227">DNA damage</keyword>
<dbReference type="GO" id="GO:0006281">
    <property type="term" value="P:DNA repair"/>
    <property type="evidence" value="ECO:0007669"/>
    <property type="project" value="InterPro"/>
</dbReference>
<evidence type="ECO:0000256" key="4">
    <source>
        <dbReference type="ARBA" id="ARBA00022806"/>
    </source>
</evidence>
<evidence type="ECO:0000256" key="6">
    <source>
        <dbReference type="ARBA" id="ARBA00023125"/>
    </source>
</evidence>
<dbReference type="AlphaFoldDB" id="A0A1G2BC07"/>
<dbReference type="Gene3D" id="3.40.50.300">
    <property type="entry name" value="P-loop containing nucleotide triphosphate hydrolases"/>
    <property type="match status" value="2"/>
</dbReference>
<proteinExistence type="predicted"/>
<evidence type="ECO:0000259" key="9">
    <source>
        <dbReference type="SMART" id="SM00382"/>
    </source>
</evidence>
<keyword evidence="1" id="KW-0547">Nucleotide-binding</keyword>
<evidence type="ECO:0000256" key="5">
    <source>
        <dbReference type="ARBA" id="ARBA00022840"/>
    </source>
</evidence>
<dbReference type="InterPro" id="IPR049163">
    <property type="entry name" value="Pif1-like_2B_dom"/>
</dbReference>
<dbReference type="SMART" id="SM00382">
    <property type="entry name" value="AAA"/>
    <property type="match status" value="1"/>
</dbReference>
<dbReference type="GO" id="GO:0003678">
    <property type="term" value="F:DNA helicase activity"/>
    <property type="evidence" value="ECO:0007669"/>
    <property type="project" value="InterPro"/>
</dbReference>
<sequence>MKQARALALLHAGRNVFLTGPAGSGKTTVLNKFIKLARKEGKKVAVTASTGIAATHLNGTTIHSWAGIGIADRLNAYQLDELEQKQYLHKRFLETDVLVIDEVSMLHSYRLDLIDLVLRSVAQKDEPFAGIQVVLAGDFFQLPPVSRGVSNEQYYAFEAHVWGGLNLAVCYLDTIHRQAKDPLLKVLQELRHGEMSEESEELLQERMDTQLPDNITPTKLYTHNIDVDKVNKEYLDDLSEKLEVFSMTSKGKKNYVKILQKYCLAPQKLELKVGAQIMFIKNNFTEEYVNGTMGTIIDFDHGSPVVETTEGKKIIVQPDSWAYDQAGSAVAKITQLPLRLAWAITVHKSQGMTLDVVEVDLSKSFAAGMGYVALSRVKTLRGLYIKGINRQALAVDPLVKKHDELFQEQSTQLEKN</sequence>
<keyword evidence="7" id="KW-0234">DNA repair</keyword>
<dbReference type="CDD" id="cd18037">
    <property type="entry name" value="DEXSc_Pif1_like"/>
    <property type="match status" value="1"/>
</dbReference>
<keyword evidence="6" id="KW-0238">DNA-binding</keyword>
<dbReference type="Proteomes" id="UP000176420">
    <property type="component" value="Unassembled WGS sequence"/>
</dbReference>
<dbReference type="InterPro" id="IPR051055">
    <property type="entry name" value="PIF1_helicase"/>
</dbReference>
<dbReference type="CDD" id="cd18809">
    <property type="entry name" value="SF1_C_RecD"/>
    <property type="match status" value="1"/>
</dbReference>
<dbReference type="Pfam" id="PF05970">
    <property type="entry name" value="PIF1"/>
    <property type="match status" value="1"/>
</dbReference>
<evidence type="ECO:0000313" key="11">
    <source>
        <dbReference type="Proteomes" id="UP000176420"/>
    </source>
</evidence>
<accession>A0A1G2BC07</accession>
<evidence type="ECO:0000256" key="8">
    <source>
        <dbReference type="ARBA" id="ARBA00023235"/>
    </source>
</evidence>
<gene>
    <name evidence="10" type="ORF">A2319_02905</name>
</gene>
<keyword evidence="3" id="KW-0378">Hydrolase</keyword>
<protein>
    <recommendedName>
        <fullName evidence="9">AAA+ ATPase domain-containing protein</fullName>
    </recommendedName>
</protein>
<keyword evidence="8" id="KW-0413">Isomerase</keyword>
<comment type="caution">
    <text evidence="10">The sequence shown here is derived from an EMBL/GenBank/DDBJ whole genome shotgun (WGS) entry which is preliminary data.</text>
</comment>
<dbReference type="PANTHER" id="PTHR47642">
    <property type="entry name" value="ATP-DEPENDENT DNA HELICASE"/>
    <property type="match status" value="1"/>
</dbReference>